<proteinExistence type="inferred from homology"/>
<reference evidence="5 6" key="1">
    <citation type="submission" date="2019-12" db="EMBL/GenBank/DDBJ databases">
        <title>Novel species isolated from a subtropical stream in China.</title>
        <authorList>
            <person name="Lu H."/>
        </authorList>
    </citation>
    <scope>NUCLEOTIDE SEQUENCE [LARGE SCALE GENOMIC DNA]</scope>
    <source>
        <strain evidence="5 6">FT55W</strain>
    </source>
</reference>
<evidence type="ECO:0000256" key="4">
    <source>
        <dbReference type="SAM" id="Phobius"/>
    </source>
</evidence>
<gene>
    <name evidence="5" type="ORF">GTP45_24175</name>
</gene>
<evidence type="ECO:0000313" key="5">
    <source>
        <dbReference type="EMBL" id="MYM69921.1"/>
    </source>
</evidence>
<comment type="similarity">
    <text evidence="1 3">Belongs to the N-Me-Phe pilin family.</text>
</comment>
<name>A0A7X4KD48_9BURK</name>
<dbReference type="EMBL" id="WWCK01000007">
    <property type="protein sequence ID" value="MYM69921.1"/>
    <property type="molecule type" value="Genomic_DNA"/>
</dbReference>
<keyword evidence="4" id="KW-0812">Transmembrane</keyword>
<sequence>MKSMQMMKKQAQSGFTLIELMIVVAIIGILAAVAIPAYSDYTAKAKVANAMSAVDSLKTAVALCAQEAGGDASACAGGAGGIPADNAFTATKEVASAKTVAGGIITLTFAASGVGSGVDGKTITFTPAVAPGASAITWKIDTTVTNTAAAAAITKNSVTP</sequence>
<feature type="transmembrane region" description="Helical" evidence="4">
    <location>
        <begin position="20"/>
        <end position="39"/>
    </location>
</feature>
<dbReference type="GO" id="GO:0007155">
    <property type="term" value="P:cell adhesion"/>
    <property type="evidence" value="ECO:0007669"/>
    <property type="project" value="InterPro"/>
</dbReference>
<evidence type="ECO:0000256" key="1">
    <source>
        <dbReference type="ARBA" id="ARBA00005233"/>
    </source>
</evidence>
<dbReference type="AlphaFoldDB" id="A0A7X4KD48"/>
<dbReference type="InterPro" id="IPR045584">
    <property type="entry name" value="Pilin-like"/>
</dbReference>
<dbReference type="RefSeq" id="WP_161016417.1">
    <property type="nucleotide sequence ID" value="NZ_WWCK01000007.1"/>
</dbReference>
<comment type="caution">
    <text evidence="5">The sequence shown here is derived from an EMBL/GenBank/DDBJ whole genome shotgun (WGS) entry which is preliminary data.</text>
</comment>
<keyword evidence="6" id="KW-1185">Reference proteome</keyword>
<dbReference type="PANTHER" id="PTHR30093">
    <property type="entry name" value="GENERAL SECRETION PATHWAY PROTEIN G"/>
    <property type="match status" value="1"/>
</dbReference>
<evidence type="ECO:0000256" key="3">
    <source>
        <dbReference type="RuleBase" id="RU000389"/>
    </source>
</evidence>
<dbReference type="Pfam" id="PF00114">
    <property type="entry name" value="Pilin"/>
    <property type="match status" value="1"/>
</dbReference>
<dbReference type="NCBIfam" id="TIGR02532">
    <property type="entry name" value="IV_pilin_GFxxxE"/>
    <property type="match status" value="1"/>
</dbReference>
<dbReference type="InterPro" id="IPR012902">
    <property type="entry name" value="N_methyl_site"/>
</dbReference>
<keyword evidence="4" id="KW-0472">Membrane</keyword>
<organism evidence="5 6">
    <name type="scientific">Duganella rivi</name>
    <dbReference type="NCBI Taxonomy" id="2666083"/>
    <lineage>
        <taxon>Bacteria</taxon>
        <taxon>Pseudomonadati</taxon>
        <taxon>Pseudomonadota</taxon>
        <taxon>Betaproteobacteria</taxon>
        <taxon>Burkholderiales</taxon>
        <taxon>Oxalobacteraceae</taxon>
        <taxon>Telluria group</taxon>
        <taxon>Duganella</taxon>
    </lineage>
</organism>
<dbReference type="SUPFAM" id="SSF54523">
    <property type="entry name" value="Pili subunits"/>
    <property type="match status" value="1"/>
</dbReference>
<dbReference type="GO" id="GO:0043107">
    <property type="term" value="P:type IV pilus-dependent motility"/>
    <property type="evidence" value="ECO:0007669"/>
    <property type="project" value="TreeGrafter"/>
</dbReference>
<dbReference type="Pfam" id="PF07963">
    <property type="entry name" value="N_methyl"/>
    <property type="match status" value="1"/>
</dbReference>
<evidence type="ECO:0000256" key="2">
    <source>
        <dbReference type="ARBA" id="ARBA00022481"/>
    </source>
</evidence>
<dbReference type="Proteomes" id="UP000450012">
    <property type="component" value="Unassembled WGS sequence"/>
</dbReference>
<keyword evidence="2" id="KW-0488">Methylation</keyword>
<dbReference type="GO" id="GO:0044096">
    <property type="term" value="C:type IV pilus"/>
    <property type="evidence" value="ECO:0007669"/>
    <property type="project" value="TreeGrafter"/>
</dbReference>
<dbReference type="Gene3D" id="3.30.700.10">
    <property type="entry name" value="Glycoprotein, Type 4 Pilin"/>
    <property type="match status" value="1"/>
</dbReference>
<keyword evidence="3" id="KW-0281">Fimbrium</keyword>
<keyword evidence="4" id="KW-1133">Transmembrane helix</keyword>
<dbReference type="InterPro" id="IPR001082">
    <property type="entry name" value="Pilin"/>
</dbReference>
<evidence type="ECO:0000313" key="6">
    <source>
        <dbReference type="Proteomes" id="UP000450012"/>
    </source>
</evidence>
<protein>
    <submittedName>
        <fullName evidence="5">Prepilin-type N-terminal cleavage/methylation domain-containing protein</fullName>
    </submittedName>
</protein>
<accession>A0A7X4KD48</accession>
<dbReference type="PROSITE" id="PS00409">
    <property type="entry name" value="PROKAR_NTER_METHYL"/>
    <property type="match status" value="1"/>
</dbReference>
<dbReference type="PANTHER" id="PTHR30093:SF34">
    <property type="entry name" value="PREPILIN PEPTIDASE-DEPENDENT PROTEIN D"/>
    <property type="match status" value="1"/>
</dbReference>